<dbReference type="PANTHER" id="PTHR30419:SF8">
    <property type="entry name" value="NITROGEN ASSIMILATION TRANSCRIPTIONAL ACTIVATOR-RELATED"/>
    <property type="match status" value="1"/>
</dbReference>
<dbReference type="InterPro" id="IPR005119">
    <property type="entry name" value="LysR_subst-bd"/>
</dbReference>
<dbReference type="AlphaFoldDB" id="A8H6H5"/>
<dbReference type="Proteomes" id="UP000002608">
    <property type="component" value="Chromosome"/>
</dbReference>
<evidence type="ECO:0000313" key="6">
    <source>
        <dbReference type="EMBL" id="ABV88162.1"/>
    </source>
</evidence>
<keyword evidence="4" id="KW-0804">Transcription</keyword>
<name>A8H6H5_SHEPA</name>
<dbReference type="SUPFAM" id="SSF46785">
    <property type="entry name" value="Winged helix' DNA-binding domain"/>
    <property type="match status" value="1"/>
</dbReference>
<keyword evidence="7" id="KW-1185">Reference proteome</keyword>
<evidence type="ECO:0000256" key="3">
    <source>
        <dbReference type="ARBA" id="ARBA00023125"/>
    </source>
</evidence>
<dbReference type="CDD" id="cd05466">
    <property type="entry name" value="PBP2_LTTR_substrate"/>
    <property type="match status" value="1"/>
</dbReference>
<dbReference type="EMBL" id="CP000851">
    <property type="protein sequence ID" value="ABV88162.1"/>
    <property type="molecule type" value="Genomic_DNA"/>
</dbReference>
<dbReference type="PROSITE" id="PS50931">
    <property type="entry name" value="HTH_LYSR"/>
    <property type="match status" value="1"/>
</dbReference>
<proteinExistence type="inferred from homology"/>
<feature type="domain" description="HTH lysR-type" evidence="5">
    <location>
        <begin position="19"/>
        <end position="76"/>
    </location>
</feature>
<dbReference type="Pfam" id="PF00126">
    <property type="entry name" value="HTH_1"/>
    <property type="match status" value="1"/>
</dbReference>
<dbReference type="eggNOG" id="COG0583">
    <property type="taxonomic scope" value="Bacteria"/>
</dbReference>
<evidence type="ECO:0000256" key="1">
    <source>
        <dbReference type="ARBA" id="ARBA00009437"/>
    </source>
</evidence>
<organism evidence="6 7">
    <name type="scientific">Shewanella pealeana (strain ATCC 700345 / ANG-SQ1)</name>
    <dbReference type="NCBI Taxonomy" id="398579"/>
    <lineage>
        <taxon>Bacteria</taxon>
        <taxon>Pseudomonadati</taxon>
        <taxon>Pseudomonadota</taxon>
        <taxon>Gammaproteobacteria</taxon>
        <taxon>Alteromonadales</taxon>
        <taxon>Shewanellaceae</taxon>
        <taxon>Shewanella</taxon>
    </lineage>
</organism>
<gene>
    <name evidence="6" type="ordered locus">Spea_2844</name>
</gene>
<dbReference type="PANTHER" id="PTHR30419">
    <property type="entry name" value="HTH-TYPE TRANSCRIPTIONAL REGULATOR YBHD"/>
    <property type="match status" value="1"/>
</dbReference>
<dbReference type="SUPFAM" id="SSF53850">
    <property type="entry name" value="Periplasmic binding protein-like II"/>
    <property type="match status" value="1"/>
</dbReference>
<evidence type="ECO:0000313" key="7">
    <source>
        <dbReference type="Proteomes" id="UP000002608"/>
    </source>
</evidence>
<dbReference type="Gene3D" id="3.40.190.290">
    <property type="match status" value="1"/>
</dbReference>
<accession>A8H6H5</accession>
<keyword evidence="3" id="KW-0238">DNA-binding</keyword>
<dbReference type="OrthoDB" id="9808620at2"/>
<dbReference type="InterPro" id="IPR036388">
    <property type="entry name" value="WH-like_DNA-bd_sf"/>
</dbReference>
<dbReference type="KEGG" id="spl:Spea_2844"/>
<sequence>MSYIELPMQNMNRYVNSMLTVKQLQHVVAIKKAGSIQAATELACISQSALTRSLMSLEENLGVVLFERHKTGVIPTPFCKKIIEQCQQVLYGLDDIKHNADIYRKLEEGELKIGIGRAVSGLVCQNILPIFVAAYPKVKLSIIEGTPEELTLRLQQREFDFIIAGFGSYANIEQIKVSRLKSIPLSIIVNNNHPVNKLATVTWQDLLPYSLIGATKLSLSNPLYQLFEKFTKTSPSLPSVMCSDYQALKNIVLSSNAWLIAPAPIFEREVVDKELTEINLSVKEMAIDLSVIELSKRQRSPMAEKFISLCEEYFFNESQNKISKCTM</sequence>
<reference evidence="6 7" key="1">
    <citation type="submission" date="2007-10" db="EMBL/GenBank/DDBJ databases">
        <title>Complete sequence of Shewanella pealeana ATCC 700345.</title>
        <authorList>
            <consortium name="US DOE Joint Genome Institute"/>
            <person name="Copeland A."/>
            <person name="Lucas S."/>
            <person name="Lapidus A."/>
            <person name="Barry K."/>
            <person name="Glavina del Rio T."/>
            <person name="Dalin E."/>
            <person name="Tice H."/>
            <person name="Pitluck S."/>
            <person name="Chertkov O."/>
            <person name="Brettin T."/>
            <person name="Bruce D."/>
            <person name="Detter J.C."/>
            <person name="Han C."/>
            <person name="Schmutz J."/>
            <person name="Larimer F."/>
            <person name="Land M."/>
            <person name="Hauser L."/>
            <person name="Kyrpides N."/>
            <person name="Kim E."/>
            <person name="Zhao J.-S.Z."/>
            <person name="Manno D."/>
            <person name="Hawari J."/>
            <person name="Richardson P."/>
        </authorList>
    </citation>
    <scope>NUCLEOTIDE SEQUENCE [LARGE SCALE GENOMIC DNA]</scope>
    <source>
        <strain evidence="7">ATCC 700345 / ANG-SQ1</strain>
    </source>
</reference>
<dbReference type="InterPro" id="IPR000847">
    <property type="entry name" value="LysR_HTH_N"/>
</dbReference>
<dbReference type="HOGENOM" id="CLU_039613_6_2_6"/>
<evidence type="ECO:0000256" key="2">
    <source>
        <dbReference type="ARBA" id="ARBA00023015"/>
    </source>
</evidence>
<dbReference type="GO" id="GO:0003700">
    <property type="term" value="F:DNA-binding transcription factor activity"/>
    <property type="evidence" value="ECO:0007669"/>
    <property type="project" value="InterPro"/>
</dbReference>
<comment type="similarity">
    <text evidence="1">Belongs to the LysR transcriptional regulatory family.</text>
</comment>
<dbReference type="STRING" id="398579.Spea_2844"/>
<dbReference type="Pfam" id="PF03466">
    <property type="entry name" value="LysR_substrate"/>
    <property type="match status" value="1"/>
</dbReference>
<dbReference type="GO" id="GO:0005829">
    <property type="term" value="C:cytosol"/>
    <property type="evidence" value="ECO:0007669"/>
    <property type="project" value="TreeGrafter"/>
</dbReference>
<dbReference type="GO" id="GO:0003677">
    <property type="term" value="F:DNA binding"/>
    <property type="evidence" value="ECO:0007669"/>
    <property type="project" value="UniProtKB-KW"/>
</dbReference>
<dbReference type="Gene3D" id="1.10.10.10">
    <property type="entry name" value="Winged helix-like DNA-binding domain superfamily/Winged helix DNA-binding domain"/>
    <property type="match status" value="1"/>
</dbReference>
<dbReference type="InterPro" id="IPR050950">
    <property type="entry name" value="HTH-type_LysR_regulators"/>
</dbReference>
<dbReference type="InterPro" id="IPR036390">
    <property type="entry name" value="WH_DNA-bd_sf"/>
</dbReference>
<protein>
    <submittedName>
        <fullName evidence="6">Transcriptional regulator, LysR family</fullName>
    </submittedName>
</protein>
<keyword evidence="2" id="KW-0805">Transcription regulation</keyword>
<evidence type="ECO:0000259" key="5">
    <source>
        <dbReference type="PROSITE" id="PS50931"/>
    </source>
</evidence>
<evidence type="ECO:0000256" key="4">
    <source>
        <dbReference type="ARBA" id="ARBA00023163"/>
    </source>
</evidence>